<dbReference type="KEGG" id="naz:Aazo_0855"/>
<dbReference type="RefSeq" id="WP_013190288.1">
    <property type="nucleotide sequence ID" value="NC_014248.1"/>
</dbReference>
<sequence length="289" mass="31953">MGGQPLTFQLGEIPTVQERFQAVLKRRLQVEIQNHPPLFPWESQLIDYPEFVEEPSIALVPAWGWLAQQSKLNLPVSLPDKIFQQLMEKCQLLLTSSLPLGPKLVQAVESLFPEDYQLINDLAGLVLRTSYRSVDALETIPNIQSDYSDLQPRQQMALSLIAAKQLLENLTLPISFTNPVIEKQWQTNAGTLSIRVELQALGQKTKLCVHGELPTSGVLKLHGNSTQVIGSTSAGGNAPGTGEVVAESANLANPSVELFCERANKTYTLEVECPEIEEQPLFLAINLMM</sequence>
<gene>
    <name evidence="1" type="ordered locus">Aazo_0855</name>
</gene>
<protein>
    <recommendedName>
        <fullName evidence="3">PatU</fullName>
    </recommendedName>
</protein>
<dbReference type="AlphaFoldDB" id="D7E1P3"/>
<evidence type="ECO:0000313" key="1">
    <source>
        <dbReference type="EMBL" id="ADI63270.1"/>
    </source>
</evidence>
<dbReference type="STRING" id="551115.Aazo_0855"/>
<dbReference type="OrthoDB" id="461760at2"/>
<reference evidence="1 2" key="1">
    <citation type="journal article" date="2010" name="PLoS ONE">
        <title>Genome erosion in a nitrogen-fixing vertically transmitted endosymbiotic multicellular cyanobacterium.</title>
        <authorList>
            <person name="Ran L."/>
            <person name="Larsson J."/>
            <person name="Vigil-Stenman T."/>
            <person name="Nylander J.A."/>
            <person name="Ininbergs K."/>
            <person name="Zheng W.W."/>
            <person name="Lapidus A."/>
            <person name="Lowry S."/>
            <person name="Haselkorn R."/>
            <person name="Bergman B."/>
        </authorList>
    </citation>
    <scope>NUCLEOTIDE SEQUENCE [LARGE SCALE GENOMIC DNA]</scope>
    <source>
        <strain evidence="1 2">0708</strain>
    </source>
</reference>
<dbReference type="EMBL" id="CP002059">
    <property type="protein sequence ID" value="ADI63270.1"/>
    <property type="molecule type" value="Genomic_DNA"/>
</dbReference>
<keyword evidence="2" id="KW-1185">Reference proteome</keyword>
<dbReference type="Proteomes" id="UP000001511">
    <property type="component" value="Chromosome"/>
</dbReference>
<organism evidence="1 2">
    <name type="scientific">Nostoc azollae (strain 0708)</name>
    <name type="common">Anabaena azollae (strain 0708)</name>
    <dbReference type="NCBI Taxonomy" id="551115"/>
    <lineage>
        <taxon>Bacteria</taxon>
        <taxon>Bacillati</taxon>
        <taxon>Cyanobacteriota</taxon>
        <taxon>Cyanophyceae</taxon>
        <taxon>Nostocales</taxon>
        <taxon>Nostocaceae</taxon>
        <taxon>Trichormus</taxon>
    </lineage>
</organism>
<accession>D7E1P3</accession>
<proteinExistence type="predicted"/>
<evidence type="ECO:0000313" key="2">
    <source>
        <dbReference type="Proteomes" id="UP000001511"/>
    </source>
</evidence>
<dbReference type="eggNOG" id="ENOG502ZA4B">
    <property type="taxonomic scope" value="Bacteria"/>
</dbReference>
<dbReference type="HOGENOM" id="CLU_061373_0_0_3"/>
<evidence type="ECO:0008006" key="3">
    <source>
        <dbReference type="Google" id="ProtNLM"/>
    </source>
</evidence>
<name>D7E1P3_NOSA0</name>